<accession>A0ABS4YHR6</accession>
<dbReference type="Proteomes" id="UP000698222">
    <property type="component" value="Unassembled WGS sequence"/>
</dbReference>
<feature type="region of interest" description="Disordered" evidence="9">
    <location>
        <begin position="128"/>
        <end position="180"/>
    </location>
</feature>
<feature type="compositionally biased region" description="Basic and acidic residues" evidence="9">
    <location>
        <begin position="128"/>
        <end position="140"/>
    </location>
</feature>
<feature type="transmembrane region" description="Helical" evidence="8">
    <location>
        <begin position="45"/>
        <end position="62"/>
    </location>
</feature>
<comment type="caution">
    <text evidence="10">The sequence shown here is derived from an EMBL/GenBank/DDBJ whole genome shotgun (WGS) entry which is preliminary data.</text>
</comment>
<evidence type="ECO:0000256" key="2">
    <source>
        <dbReference type="ARBA" id="ARBA00009142"/>
    </source>
</evidence>
<evidence type="ECO:0000256" key="9">
    <source>
        <dbReference type="SAM" id="MobiDB-lite"/>
    </source>
</evidence>
<feature type="compositionally biased region" description="Acidic residues" evidence="9">
    <location>
        <begin position="146"/>
        <end position="160"/>
    </location>
</feature>
<dbReference type="EMBL" id="JAGIOC010000001">
    <property type="protein sequence ID" value="MBP2408339.1"/>
    <property type="molecule type" value="Genomic_DNA"/>
</dbReference>
<keyword evidence="4 8" id="KW-1003">Cell membrane</keyword>
<evidence type="ECO:0000256" key="5">
    <source>
        <dbReference type="ARBA" id="ARBA00022692"/>
    </source>
</evidence>
<keyword evidence="5 8" id="KW-0812">Transmembrane</keyword>
<reference evidence="10 11" key="1">
    <citation type="submission" date="2021-03" db="EMBL/GenBank/DDBJ databases">
        <title>Sequencing the genomes of 1000 actinobacteria strains.</title>
        <authorList>
            <person name="Klenk H.-P."/>
        </authorList>
    </citation>
    <scope>NUCLEOTIDE SEQUENCE [LARGE SCALE GENOMIC DNA]</scope>
    <source>
        <strain evidence="10 11">DSM 14564</strain>
    </source>
</reference>
<dbReference type="PANTHER" id="PTHR30269:SF0">
    <property type="entry name" value="MEMBRANE TRANSPORTER PROTEIN YFCA-RELATED"/>
    <property type="match status" value="1"/>
</dbReference>
<dbReference type="InterPro" id="IPR052017">
    <property type="entry name" value="TSUP"/>
</dbReference>
<evidence type="ECO:0000313" key="11">
    <source>
        <dbReference type="Proteomes" id="UP000698222"/>
    </source>
</evidence>
<evidence type="ECO:0000256" key="3">
    <source>
        <dbReference type="ARBA" id="ARBA00022448"/>
    </source>
</evidence>
<organism evidence="10 11">
    <name type="scientific">Brachybacterium fresconis</name>
    <dbReference type="NCBI Taxonomy" id="173363"/>
    <lineage>
        <taxon>Bacteria</taxon>
        <taxon>Bacillati</taxon>
        <taxon>Actinomycetota</taxon>
        <taxon>Actinomycetes</taxon>
        <taxon>Micrococcales</taxon>
        <taxon>Dermabacteraceae</taxon>
        <taxon>Brachybacterium</taxon>
    </lineage>
</organism>
<keyword evidence="3" id="KW-0813">Transport</keyword>
<sequence>MEPLSLIVLLVMGTVAGAINAAVGSGSLLTLPVLMAVGVPPGVAVRTNTVGMFFSTLGSCLGYRREIAAEKQHLTPLTITATVGATAGALLLLVSPAAALDVVVPVLIVLALAMVLFQKPLTAAIRSGRERRATRREERGLPAADTDTEADTATDAETDASTDLAAGASGPSRATGASAERSPLRSPALIGSLGAASVYGGYFTAAQGVLYLGILGIFTGRSMGSVNSIKNLMSLAVNLAAAVVYVIAFFLIDAEIVWIGSAAIALGALLGGFFGAHLAKRMPEWLLRGIIVVVALAALIRQVL</sequence>
<dbReference type="RefSeq" id="WP_209888695.1">
    <property type="nucleotide sequence ID" value="NZ_BAAAJV010000023.1"/>
</dbReference>
<proteinExistence type="inferred from homology"/>
<feature type="transmembrane region" description="Helical" evidence="8">
    <location>
        <begin position="258"/>
        <end position="278"/>
    </location>
</feature>
<comment type="subcellular location">
    <subcellularLocation>
        <location evidence="1 8">Cell membrane</location>
        <topology evidence="1 8">Multi-pass membrane protein</topology>
    </subcellularLocation>
</comment>
<feature type="transmembrane region" description="Helical" evidence="8">
    <location>
        <begin position="285"/>
        <end position="303"/>
    </location>
</feature>
<evidence type="ECO:0000256" key="4">
    <source>
        <dbReference type="ARBA" id="ARBA00022475"/>
    </source>
</evidence>
<name>A0ABS4YHR6_9MICO</name>
<dbReference type="PANTHER" id="PTHR30269">
    <property type="entry name" value="TRANSMEMBRANE PROTEIN YFCA"/>
    <property type="match status" value="1"/>
</dbReference>
<keyword evidence="7 8" id="KW-0472">Membrane</keyword>
<dbReference type="Pfam" id="PF01925">
    <property type="entry name" value="TauE"/>
    <property type="match status" value="1"/>
</dbReference>
<dbReference type="InterPro" id="IPR002781">
    <property type="entry name" value="TM_pro_TauE-like"/>
</dbReference>
<evidence type="ECO:0000256" key="6">
    <source>
        <dbReference type="ARBA" id="ARBA00022989"/>
    </source>
</evidence>
<evidence type="ECO:0000313" key="10">
    <source>
        <dbReference type="EMBL" id="MBP2408339.1"/>
    </source>
</evidence>
<evidence type="ECO:0000256" key="1">
    <source>
        <dbReference type="ARBA" id="ARBA00004651"/>
    </source>
</evidence>
<evidence type="ECO:0000256" key="8">
    <source>
        <dbReference type="RuleBase" id="RU363041"/>
    </source>
</evidence>
<keyword evidence="6 8" id="KW-1133">Transmembrane helix</keyword>
<keyword evidence="11" id="KW-1185">Reference proteome</keyword>
<comment type="similarity">
    <text evidence="2 8">Belongs to the 4-toluene sulfonate uptake permease (TSUP) (TC 2.A.102) family.</text>
</comment>
<gene>
    <name evidence="10" type="ORF">JOF44_001242</name>
</gene>
<feature type="transmembrane region" description="Helical" evidence="8">
    <location>
        <begin position="232"/>
        <end position="252"/>
    </location>
</feature>
<feature type="transmembrane region" description="Helical" evidence="8">
    <location>
        <begin position="99"/>
        <end position="117"/>
    </location>
</feature>
<protein>
    <recommendedName>
        <fullName evidence="8">Probable membrane transporter protein</fullName>
    </recommendedName>
</protein>
<evidence type="ECO:0000256" key="7">
    <source>
        <dbReference type="ARBA" id="ARBA00023136"/>
    </source>
</evidence>